<comment type="function">
    <text evidence="3 13">Endonuclease that specifically degrades the RNA of RNA-DNA hybrids.</text>
</comment>
<dbReference type="GO" id="GO:0006298">
    <property type="term" value="P:mismatch repair"/>
    <property type="evidence" value="ECO:0007669"/>
    <property type="project" value="TreeGrafter"/>
</dbReference>
<dbReference type="GO" id="GO:0005737">
    <property type="term" value="C:cytoplasm"/>
    <property type="evidence" value="ECO:0007669"/>
    <property type="project" value="UniProtKB-SubCell"/>
</dbReference>
<comment type="cofactor">
    <cofactor evidence="12">
        <name>Mn(2+)</name>
        <dbReference type="ChEBI" id="CHEBI:29035"/>
    </cofactor>
    <cofactor evidence="12">
        <name>Mg(2+)</name>
        <dbReference type="ChEBI" id="CHEBI:18420"/>
    </cofactor>
    <text evidence="12">Manganese or magnesium. Binds 1 divalent metal ion per monomer in the absence of substrate. May bind a second metal ion after substrate binding.</text>
</comment>
<dbReference type="SUPFAM" id="SSF53098">
    <property type="entry name" value="Ribonuclease H-like"/>
    <property type="match status" value="1"/>
</dbReference>
<dbReference type="Proteomes" id="UP000189800">
    <property type="component" value="Unassembled WGS sequence"/>
</dbReference>
<evidence type="ECO:0000256" key="2">
    <source>
        <dbReference type="ARBA" id="ARBA00001946"/>
    </source>
</evidence>
<keyword evidence="6" id="KW-0963">Cytoplasm</keyword>
<evidence type="ECO:0000259" key="14">
    <source>
        <dbReference type="PROSITE" id="PS51975"/>
    </source>
</evidence>
<dbReference type="GO" id="GO:0032299">
    <property type="term" value="C:ribonuclease H2 complex"/>
    <property type="evidence" value="ECO:0007669"/>
    <property type="project" value="TreeGrafter"/>
</dbReference>
<evidence type="ECO:0000256" key="13">
    <source>
        <dbReference type="RuleBase" id="RU003515"/>
    </source>
</evidence>
<dbReference type="EMBL" id="MUYU01000015">
    <property type="protein sequence ID" value="OOS23685.1"/>
    <property type="molecule type" value="Genomic_DNA"/>
</dbReference>
<dbReference type="GO" id="GO:0003723">
    <property type="term" value="F:RNA binding"/>
    <property type="evidence" value="ECO:0007669"/>
    <property type="project" value="UniProtKB-UniRule"/>
</dbReference>
<evidence type="ECO:0000256" key="9">
    <source>
        <dbReference type="ARBA" id="ARBA00022759"/>
    </source>
</evidence>
<organism evidence="15 16">
    <name type="scientific">Moraxella pluranimalium</name>
    <dbReference type="NCBI Taxonomy" id="470453"/>
    <lineage>
        <taxon>Bacteria</taxon>
        <taxon>Pseudomonadati</taxon>
        <taxon>Pseudomonadota</taxon>
        <taxon>Gammaproteobacteria</taxon>
        <taxon>Moraxellales</taxon>
        <taxon>Moraxellaceae</taxon>
        <taxon>Moraxella</taxon>
    </lineage>
</organism>
<comment type="cofactor">
    <cofactor evidence="2">
        <name>Mg(2+)</name>
        <dbReference type="ChEBI" id="CHEBI:18420"/>
    </cofactor>
</comment>
<feature type="binding site" evidence="12">
    <location>
        <position position="30"/>
    </location>
    <ligand>
        <name>a divalent metal cation</name>
        <dbReference type="ChEBI" id="CHEBI:60240"/>
    </ligand>
</feature>
<dbReference type="GO" id="GO:0004523">
    <property type="term" value="F:RNA-DNA hybrid ribonuclease activity"/>
    <property type="evidence" value="ECO:0007669"/>
    <property type="project" value="UniProtKB-UniRule"/>
</dbReference>
<dbReference type="PANTHER" id="PTHR10954:SF18">
    <property type="entry name" value="RIBONUCLEASE HII"/>
    <property type="match status" value="1"/>
</dbReference>
<evidence type="ECO:0000256" key="6">
    <source>
        <dbReference type="ARBA" id="ARBA00022490"/>
    </source>
</evidence>
<feature type="domain" description="RNase H type-2" evidence="14">
    <location>
        <begin position="24"/>
        <end position="237"/>
    </location>
</feature>
<evidence type="ECO:0000313" key="15">
    <source>
        <dbReference type="EMBL" id="OOS23685.1"/>
    </source>
</evidence>
<dbReference type="GO" id="GO:0046872">
    <property type="term" value="F:metal ion binding"/>
    <property type="evidence" value="ECO:0007669"/>
    <property type="project" value="UniProtKB-KW"/>
</dbReference>
<dbReference type="CDD" id="cd07182">
    <property type="entry name" value="RNase_HII_bacteria_HII_like"/>
    <property type="match status" value="1"/>
</dbReference>
<feature type="binding site" evidence="12">
    <location>
        <position position="31"/>
    </location>
    <ligand>
        <name>a divalent metal cation</name>
        <dbReference type="ChEBI" id="CHEBI:60240"/>
    </ligand>
</feature>
<dbReference type="GO" id="GO:0043137">
    <property type="term" value="P:DNA replication, removal of RNA primer"/>
    <property type="evidence" value="ECO:0007669"/>
    <property type="project" value="TreeGrafter"/>
</dbReference>
<dbReference type="InterPro" id="IPR024567">
    <property type="entry name" value="RNase_HII/HIII_dom"/>
</dbReference>
<evidence type="ECO:0000256" key="11">
    <source>
        <dbReference type="ARBA" id="ARBA00023211"/>
    </source>
</evidence>
<keyword evidence="11" id="KW-0464">Manganese</keyword>
<dbReference type="InterPro" id="IPR001352">
    <property type="entry name" value="RNase_HII/HIII"/>
</dbReference>
<dbReference type="Pfam" id="PF01351">
    <property type="entry name" value="RNase_HII"/>
    <property type="match status" value="1"/>
</dbReference>
<proteinExistence type="inferred from homology"/>
<protein>
    <recommendedName>
        <fullName evidence="13">Ribonuclease</fullName>
        <ecNumber evidence="13">3.1.26.4</ecNumber>
    </recommendedName>
</protein>
<dbReference type="OrthoDB" id="9803420at2"/>
<evidence type="ECO:0000256" key="12">
    <source>
        <dbReference type="PROSITE-ProRule" id="PRU01319"/>
    </source>
</evidence>
<evidence type="ECO:0000256" key="3">
    <source>
        <dbReference type="ARBA" id="ARBA00004065"/>
    </source>
</evidence>
<comment type="subcellular location">
    <subcellularLocation>
        <location evidence="4">Cytoplasm</location>
    </subcellularLocation>
</comment>
<accession>A0A1T0CMY0</accession>
<dbReference type="InterPro" id="IPR022898">
    <property type="entry name" value="RNase_HII"/>
</dbReference>
<evidence type="ECO:0000256" key="10">
    <source>
        <dbReference type="ARBA" id="ARBA00022801"/>
    </source>
</evidence>
<keyword evidence="8 12" id="KW-0479">Metal-binding</keyword>
<comment type="similarity">
    <text evidence="5 13">Belongs to the RNase HII family.</text>
</comment>
<name>A0A1T0CMY0_9GAMM</name>
<evidence type="ECO:0000256" key="1">
    <source>
        <dbReference type="ARBA" id="ARBA00000077"/>
    </source>
</evidence>
<feature type="binding site" evidence="12">
    <location>
        <position position="139"/>
    </location>
    <ligand>
        <name>a divalent metal cation</name>
        <dbReference type="ChEBI" id="CHEBI:60240"/>
    </ligand>
</feature>
<gene>
    <name evidence="15" type="ORF">B0680_06345</name>
</gene>
<keyword evidence="9 12" id="KW-0255">Endonuclease</keyword>
<comment type="catalytic activity">
    <reaction evidence="1 12 13">
        <text>Endonucleolytic cleavage to 5'-phosphomonoester.</text>
        <dbReference type="EC" id="3.1.26.4"/>
    </reaction>
</comment>
<dbReference type="STRING" id="470453.B0680_06345"/>
<dbReference type="AlphaFoldDB" id="A0A1T0CMY0"/>
<evidence type="ECO:0000256" key="8">
    <source>
        <dbReference type="ARBA" id="ARBA00022723"/>
    </source>
</evidence>
<dbReference type="PANTHER" id="PTHR10954">
    <property type="entry name" value="RIBONUCLEASE H2 SUBUNIT A"/>
    <property type="match status" value="1"/>
</dbReference>
<dbReference type="InterPro" id="IPR012337">
    <property type="entry name" value="RNaseH-like_sf"/>
</dbReference>
<dbReference type="EC" id="3.1.26.4" evidence="13"/>
<dbReference type="InterPro" id="IPR036397">
    <property type="entry name" value="RNaseH_sf"/>
</dbReference>
<reference evidence="15 16" key="1">
    <citation type="submission" date="2017-02" db="EMBL/GenBank/DDBJ databases">
        <title>Draft genome sequence of Moraxella pluranimalium CCUG 54913T type strain.</title>
        <authorList>
            <person name="Salva-Serra F."/>
            <person name="Engstrom-Jakobsson H."/>
            <person name="Thorell K."/>
            <person name="Jaen-Luchoro D."/>
            <person name="Gonzales-Siles L."/>
            <person name="Karlsson R."/>
            <person name="Yazdan S."/>
            <person name="Boulund F."/>
            <person name="Johnning A."/>
            <person name="Engstrand L."/>
            <person name="Kristiansson E."/>
            <person name="Moore E."/>
        </authorList>
    </citation>
    <scope>NUCLEOTIDE SEQUENCE [LARGE SCALE GENOMIC DNA]</scope>
    <source>
        <strain evidence="15 16">CCUG 54913</strain>
    </source>
</reference>
<dbReference type="PROSITE" id="PS51975">
    <property type="entry name" value="RNASE_H_2"/>
    <property type="match status" value="1"/>
</dbReference>
<keyword evidence="7 12" id="KW-0540">Nuclease</keyword>
<evidence type="ECO:0000256" key="4">
    <source>
        <dbReference type="ARBA" id="ARBA00004496"/>
    </source>
</evidence>
<dbReference type="NCBIfam" id="NF000595">
    <property type="entry name" value="PRK00015.1-3"/>
    <property type="match status" value="1"/>
</dbReference>
<keyword evidence="16" id="KW-1185">Reference proteome</keyword>
<comment type="caution">
    <text evidence="15">The sequence shown here is derived from an EMBL/GenBank/DDBJ whole genome shotgun (WGS) entry which is preliminary data.</text>
</comment>
<evidence type="ECO:0000256" key="5">
    <source>
        <dbReference type="ARBA" id="ARBA00007383"/>
    </source>
</evidence>
<sequence>MTYPLEQLCTTTTKADAKPITGSQLVIGVDEVGRGALFANMTVCAVILPDELTGLFGEIDLSDTPLKLLNDSKKLTEKRRESLFEPIKALALDYAIVDVPRAVIDTINISKATMLGMRLAMTSLIAKHGLSNDTALLVDGNEFPTLSDSCTTRFYHQQTMVKGDATHTTIACASILAKVHRDRQMIAYGAKYPEYRIDSHKGYLTAVHKAAIMTHGILPEHRRSYMPITQLYRDGFVNNAYWVDD</sequence>
<keyword evidence="10 12" id="KW-0378">Hydrolase</keyword>
<evidence type="ECO:0000313" key="16">
    <source>
        <dbReference type="Proteomes" id="UP000189800"/>
    </source>
</evidence>
<dbReference type="Gene3D" id="3.30.420.10">
    <property type="entry name" value="Ribonuclease H-like superfamily/Ribonuclease H"/>
    <property type="match status" value="1"/>
</dbReference>
<evidence type="ECO:0000256" key="7">
    <source>
        <dbReference type="ARBA" id="ARBA00022722"/>
    </source>
</evidence>